<dbReference type="Gene3D" id="3.30.1330.60">
    <property type="entry name" value="OmpA-like domain"/>
    <property type="match status" value="1"/>
</dbReference>
<dbReference type="PATRIC" id="fig|121290.4.peg.3249"/>
<keyword evidence="4" id="KW-1185">Reference proteome</keyword>
<dbReference type="CDD" id="cd07185">
    <property type="entry name" value="OmpA_C-like"/>
    <property type="match status" value="1"/>
</dbReference>
<keyword evidence="1" id="KW-0472">Membrane</keyword>
<evidence type="ECO:0000256" key="1">
    <source>
        <dbReference type="PROSITE-ProRule" id="PRU00473"/>
    </source>
</evidence>
<dbReference type="AlphaFoldDB" id="A0A120CWY4"/>
<feature type="domain" description="OmpA-like" evidence="2">
    <location>
        <begin position="396"/>
        <end position="515"/>
    </location>
</feature>
<dbReference type="PROSITE" id="PS51123">
    <property type="entry name" value="OMPA_2"/>
    <property type="match status" value="1"/>
</dbReference>
<evidence type="ECO:0000313" key="3">
    <source>
        <dbReference type="EMBL" id="KWT70079.1"/>
    </source>
</evidence>
<protein>
    <recommendedName>
        <fullName evidence="2">OmpA-like domain-containing protein</fullName>
    </recommendedName>
</protein>
<name>A0A120CWY4_HYPSL</name>
<reference evidence="3 4" key="1">
    <citation type="submission" date="2015-10" db="EMBL/GenBank/DDBJ databases">
        <title>Transcriptomic analysis of a linuron degrading triple-species bacterial consortium.</title>
        <authorList>
            <person name="Albers P."/>
        </authorList>
    </citation>
    <scope>NUCLEOTIDE SEQUENCE [LARGE SCALE GENOMIC DNA]</scope>
    <source>
        <strain evidence="3 4">WDL6</strain>
    </source>
</reference>
<evidence type="ECO:0000313" key="4">
    <source>
        <dbReference type="Proteomes" id="UP000059074"/>
    </source>
</evidence>
<comment type="caution">
    <text evidence="3">The sequence shown here is derived from an EMBL/GenBank/DDBJ whole genome shotgun (WGS) entry which is preliminary data.</text>
</comment>
<dbReference type="InterPro" id="IPR006665">
    <property type="entry name" value="OmpA-like"/>
</dbReference>
<accession>A0A120CWY4</accession>
<dbReference type="Pfam" id="PF00691">
    <property type="entry name" value="OmpA"/>
    <property type="match status" value="1"/>
</dbReference>
<gene>
    <name evidence="3" type="ORF">APY04_1288</name>
</gene>
<dbReference type="InterPro" id="IPR036737">
    <property type="entry name" value="OmpA-like_sf"/>
</dbReference>
<dbReference type="SUPFAM" id="SSF103088">
    <property type="entry name" value="OmpA-like"/>
    <property type="match status" value="1"/>
</dbReference>
<evidence type="ECO:0000259" key="2">
    <source>
        <dbReference type="PROSITE" id="PS51123"/>
    </source>
</evidence>
<organism evidence="3 4">
    <name type="scientific">Hyphomicrobium sulfonivorans</name>
    <dbReference type="NCBI Taxonomy" id="121290"/>
    <lineage>
        <taxon>Bacteria</taxon>
        <taxon>Pseudomonadati</taxon>
        <taxon>Pseudomonadota</taxon>
        <taxon>Alphaproteobacteria</taxon>
        <taxon>Hyphomicrobiales</taxon>
        <taxon>Hyphomicrobiaceae</taxon>
        <taxon>Hyphomicrobium</taxon>
    </lineage>
</organism>
<dbReference type="STRING" id="121290.APY04_1288"/>
<dbReference type="GO" id="GO:0016020">
    <property type="term" value="C:membrane"/>
    <property type="evidence" value="ECO:0007669"/>
    <property type="project" value="UniProtKB-UniRule"/>
</dbReference>
<sequence>MAPLAWPGAAAAETGVCANAADRIGCLMASVDAAFERHVRPAKSNSSISVAMARQARDLALSTSYCSAETATASTPLCDLTRADSFAAYQEVLANDTVARADKIRALDASRTAEQIAIIASSAIEFQPQLETAHRVWIKDALVAAAKERVRRFAMQQNELTKLSMARIDAELDRQREARMSPCNVANDTRQRCVEQYQHNHMEQRVAALDVATGSVVGLHPAKAHRDITAVLDQCRTAGYSSSGCSLNGADLAYHATRATHAASIVEVCRSAGYSASGCRFDAADQNFVVAGVLAADRAHMASGSRNSVAVIASFDPCRTVGYSQFNCRVEPRAQHLIAEVNTNANSAREIARGAYMLPPANTPSIETGAISVPQLQSPPAFIEPNNGLREISDDGCDLSGKPFGPLHFARGVAIDPQMHDELDRLAALAKSCPGMRIEIHGFSDRTGASAAVQTSQARAQSVADYLIDKGLAPSRLAAVGRSTGAKHNAVWHHRGQSIRLADDRRVEFVIRDPSMDEVARRIMWELADLLDPTYIPPMAGLSP</sequence>
<dbReference type="EMBL" id="LMTR01000040">
    <property type="protein sequence ID" value="KWT70079.1"/>
    <property type="molecule type" value="Genomic_DNA"/>
</dbReference>
<dbReference type="Proteomes" id="UP000059074">
    <property type="component" value="Unassembled WGS sequence"/>
</dbReference>
<proteinExistence type="predicted"/>